<sequence length="254" mass="28200">MTMSDGKTNLRKIAFQLGNKFYRFAVNPESIVYSRPHRATAVKTKSRIVVEDFQDDIPTVTIGGTTGFNPTGRVSDRGINKIKEMKEYLIYYARLGGNGNKSASDLFFHDFTNDESYVVHLSPEGVTYTQDVSSPLTYRYDIKFVILREANEPSDEEKLSPEIGNRFPSLPKGKEGKRSPYDVNKADPYDPTSGNDKIYNSGVVSQSQGTSNNSPMSTSPSNDAVNPQAPSSTSYTYGMGGLGYSIGYYLRRKN</sequence>
<accession>A0A076G703</accession>
<dbReference type="GeneID" id="20283458"/>
<proteinExistence type="predicted"/>
<organism evidence="2 3">
    <name type="scientific">Bacillus phage Bobb</name>
    <dbReference type="NCBI Taxonomy" id="1527469"/>
    <lineage>
        <taxon>Viruses</taxon>
        <taxon>Duplodnaviria</taxon>
        <taxon>Heunggongvirae</taxon>
        <taxon>Uroviricota</taxon>
        <taxon>Caudoviricetes</taxon>
        <taxon>Herelleviridae</taxon>
        <taxon>Bastillevirinae</taxon>
        <taxon>Agatevirus</taxon>
        <taxon>Agatevirus bobb</taxon>
    </lineage>
</organism>
<feature type="compositionally biased region" description="Low complexity" evidence="1">
    <location>
        <begin position="210"/>
        <end position="222"/>
    </location>
</feature>
<protein>
    <submittedName>
        <fullName evidence="2">Uncharacterized protein</fullName>
    </submittedName>
</protein>
<dbReference type="InterPro" id="IPR056958">
    <property type="entry name" value="Phage_tail_tube_init_put"/>
</dbReference>
<dbReference type="EMBL" id="KM051843">
    <property type="protein sequence ID" value="AII28072.1"/>
    <property type="molecule type" value="Genomic_DNA"/>
</dbReference>
<dbReference type="KEGG" id="vg:20283458"/>
<dbReference type="Pfam" id="PF23980">
    <property type="entry name" value="Phage_tail_tube_init"/>
    <property type="match status" value="1"/>
</dbReference>
<dbReference type="Proteomes" id="UP000028664">
    <property type="component" value="Segment"/>
</dbReference>
<feature type="compositionally biased region" description="Polar residues" evidence="1">
    <location>
        <begin position="223"/>
        <end position="236"/>
    </location>
</feature>
<dbReference type="OrthoDB" id="7157at10239"/>
<evidence type="ECO:0000313" key="2">
    <source>
        <dbReference type="EMBL" id="AII28072.1"/>
    </source>
</evidence>
<keyword evidence="3" id="KW-1185">Reference proteome</keyword>
<feature type="region of interest" description="Disordered" evidence="1">
    <location>
        <begin position="153"/>
        <end position="236"/>
    </location>
</feature>
<feature type="compositionally biased region" description="Basic and acidic residues" evidence="1">
    <location>
        <begin position="172"/>
        <end position="188"/>
    </location>
</feature>
<dbReference type="RefSeq" id="YP_009056440.1">
    <property type="nucleotide sequence ID" value="NC_024792.1"/>
</dbReference>
<evidence type="ECO:0000313" key="3">
    <source>
        <dbReference type="Proteomes" id="UP000028664"/>
    </source>
</evidence>
<evidence type="ECO:0000256" key="1">
    <source>
        <dbReference type="SAM" id="MobiDB-lite"/>
    </source>
</evidence>
<reference evidence="2" key="1">
    <citation type="submission" date="2014-06" db="EMBL/GenBank/DDBJ databases">
        <title>Bioinformatic genomic analysis of Bacillus phage Bobb.</title>
        <authorList>
            <person name="Lewis H.M.N."/>
            <person name="Temple L."/>
            <person name="Barth R.N."/>
            <person name="Bowles K.M."/>
            <person name="Churchin D.I."/>
            <person name="Scott-Croshaw C."/>
            <person name="Glasgow G.H."/>
            <person name="Gloe M.W."/>
            <person name="McGough T.M."/>
            <person name="Nutbrown S.A."/>
            <person name="Romulus S.R."/>
            <person name="Sanders K.A.M."/>
            <person name="Diachok C.R."/>
            <person name="Serigano J.P."/>
            <person name="Shin D."/>
            <person name="Suresh M.H."/>
            <person name="Conner A.R.N."/>
            <person name="Korba R.M."/>
            <person name="Livermore R.J."/>
            <person name="Rohlf M.B."/>
            <person name="Utterback S.D."/>
            <person name="Wilson V.E."/>
        </authorList>
    </citation>
    <scope>NUCLEOTIDE SEQUENCE [LARGE SCALE GENOMIC DNA]</scope>
</reference>
<name>A0A076G703_9CAUD</name>